<dbReference type="AlphaFoldDB" id="A0A9D4ULZ4"/>
<dbReference type="EMBL" id="JABFUD020000015">
    <property type="protein sequence ID" value="KAI5069753.1"/>
    <property type="molecule type" value="Genomic_DNA"/>
</dbReference>
<sequence>MDILSQKISFQPGISNVKGRLFADSMQEKLANTISKSYDKKVRAMLVNARAQFNSKNYVSEKGSFKPDVSNNGYETLTGGKMSSVDDGRGQDGVMGYGTNLQGCDNEYSRLKLGKNVLNFFHVSHKLSHSRVDTSVADEFEELMDVGTVLLTEGEQGLDGRLEVGVASRMLKEAAVRFAAASAINPSSVAAVNAWGTTLLAHGKLKLILSEKLRDMLLEAGSPRKKLDPEGTVINLEDMIPKVCEECEKLLMEAGRKFGKAVSLDKSNDFALYNWGQALFYRARLIAADGLEDAVKDADKIYLTAIDKFKATLQLAKDYSGAAYFSWGLALRDRYWLHGLASKPDVQLLEQAKWASEQAVRAYPDGLEAKLVVQACMEELAQVQTQ</sequence>
<dbReference type="OrthoDB" id="552664at2759"/>
<dbReference type="Gene3D" id="1.25.40.10">
    <property type="entry name" value="Tetratricopeptide repeat domain"/>
    <property type="match status" value="1"/>
</dbReference>
<dbReference type="PANTHER" id="PTHR36888">
    <property type="entry name" value="TETRATRICOPEPTIDE-LIKE HELICAL DOMAIN-CONTAINING PROTEIN-RELATED"/>
    <property type="match status" value="1"/>
</dbReference>
<accession>A0A9D4ULZ4</accession>
<evidence type="ECO:0000313" key="1">
    <source>
        <dbReference type="EMBL" id="KAI5069753.1"/>
    </source>
</evidence>
<comment type="caution">
    <text evidence="1">The sequence shown here is derived from an EMBL/GenBank/DDBJ whole genome shotgun (WGS) entry which is preliminary data.</text>
</comment>
<reference evidence="1" key="1">
    <citation type="submission" date="2021-01" db="EMBL/GenBank/DDBJ databases">
        <title>Adiantum capillus-veneris genome.</title>
        <authorList>
            <person name="Fang Y."/>
            <person name="Liao Q."/>
        </authorList>
    </citation>
    <scope>NUCLEOTIDE SEQUENCE</scope>
    <source>
        <strain evidence="1">H3</strain>
        <tissue evidence="1">Leaf</tissue>
    </source>
</reference>
<evidence type="ECO:0000313" key="2">
    <source>
        <dbReference type="Proteomes" id="UP000886520"/>
    </source>
</evidence>
<dbReference type="InterPro" id="IPR011990">
    <property type="entry name" value="TPR-like_helical_dom_sf"/>
</dbReference>
<name>A0A9D4ULZ4_ADICA</name>
<dbReference type="PANTHER" id="PTHR36888:SF2">
    <property type="entry name" value="TETRATRICOPEPTIDE REPEAT (TPR)-LIKE SUPERFAMILY PROTEIN"/>
    <property type="match status" value="1"/>
</dbReference>
<protein>
    <submittedName>
        <fullName evidence="1">Uncharacterized protein</fullName>
    </submittedName>
</protein>
<dbReference type="Proteomes" id="UP000886520">
    <property type="component" value="Chromosome 15"/>
</dbReference>
<gene>
    <name evidence="1" type="ORF">GOP47_0016054</name>
</gene>
<proteinExistence type="predicted"/>
<dbReference type="SUPFAM" id="SSF48452">
    <property type="entry name" value="TPR-like"/>
    <property type="match status" value="1"/>
</dbReference>
<organism evidence="1 2">
    <name type="scientific">Adiantum capillus-veneris</name>
    <name type="common">Maidenhair fern</name>
    <dbReference type="NCBI Taxonomy" id="13818"/>
    <lineage>
        <taxon>Eukaryota</taxon>
        <taxon>Viridiplantae</taxon>
        <taxon>Streptophyta</taxon>
        <taxon>Embryophyta</taxon>
        <taxon>Tracheophyta</taxon>
        <taxon>Polypodiopsida</taxon>
        <taxon>Polypodiidae</taxon>
        <taxon>Polypodiales</taxon>
        <taxon>Pteridineae</taxon>
        <taxon>Pteridaceae</taxon>
        <taxon>Vittarioideae</taxon>
        <taxon>Adiantum</taxon>
    </lineage>
</organism>
<keyword evidence="2" id="KW-1185">Reference proteome</keyword>